<dbReference type="EMBL" id="BMML01000001">
    <property type="protein sequence ID" value="GGM86092.1"/>
    <property type="molecule type" value="Genomic_DNA"/>
</dbReference>
<protein>
    <submittedName>
        <fullName evidence="2">Uncharacterized protein</fullName>
    </submittedName>
</protein>
<feature type="region of interest" description="Disordered" evidence="1">
    <location>
        <begin position="33"/>
        <end position="52"/>
    </location>
</feature>
<evidence type="ECO:0000256" key="1">
    <source>
        <dbReference type="SAM" id="MobiDB-lite"/>
    </source>
</evidence>
<proteinExistence type="predicted"/>
<evidence type="ECO:0000313" key="3">
    <source>
        <dbReference type="Proteomes" id="UP000653411"/>
    </source>
</evidence>
<reference evidence="2" key="1">
    <citation type="journal article" date="2014" name="Int. J. Syst. Evol. Microbiol.">
        <title>Complete genome sequence of Corynebacterium casei LMG S-19264T (=DSM 44701T), isolated from a smear-ripened cheese.</title>
        <authorList>
            <consortium name="US DOE Joint Genome Institute (JGI-PGF)"/>
            <person name="Walter F."/>
            <person name="Albersmeier A."/>
            <person name="Kalinowski J."/>
            <person name="Ruckert C."/>
        </authorList>
    </citation>
    <scope>NUCLEOTIDE SEQUENCE</scope>
    <source>
        <strain evidence="2">CGMCC 4.7110</strain>
    </source>
</reference>
<sequence>MGGESTAEAERRTIEAELPSAIARLVNSLAHGGRRLHRPHGGDPAHGVPRHGPRARERLVLGWQGSGLLRQLAGLDGWVESR</sequence>
<evidence type="ECO:0000313" key="2">
    <source>
        <dbReference type="EMBL" id="GGM86092.1"/>
    </source>
</evidence>
<dbReference type="AlphaFoldDB" id="A0A917X7H9"/>
<gene>
    <name evidence="2" type="ORF">GCM10011578_001130</name>
</gene>
<keyword evidence="3" id="KW-1185">Reference proteome</keyword>
<dbReference type="Proteomes" id="UP000653411">
    <property type="component" value="Unassembled WGS sequence"/>
</dbReference>
<accession>A0A917X7H9</accession>
<comment type="caution">
    <text evidence="2">The sequence shown here is derived from an EMBL/GenBank/DDBJ whole genome shotgun (WGS) entry which is preliminary data.</text>
</comment>
<name>A0A917X7H9_9ACTN</name>
<reference evidence="2" key="2">
    <citation type="submission" date="2020-09" db="EMBL/GenBank/DDBJ databases">
        <authorList>
            <person name="Sun Q."/>
            <person name="Zhou Y."/>
        </authorList>
    </citation>
    <scope>NUCLEOTIDE SEQUENCE</scope>
    <source>
        <strain evidence="2">CGMCC 4.7110</strain>
    </source>
</reference>
<organism evidence="2 3">
    <name type="scientific">Streptomyces fuscichromogenes</name>
    <dbReference type="NCBI Taxonomy" id="1324013"/>
    <lineage>
        <taxon>Bacteria</taxon>
        <taxon>Bacillati</taxon>
        <taxon>Actinomycetota</taxon>
        <taxon>Actinomycetes</taxon>
        <taxon>Kitasatosporales</taxon>
        <taxon>Streptomycetaceae</taxon>
        <taxon>Streptomyces</taxon>
    </lineage>
</organism>